<dbReference type="EMBL" id="PYOI01000015">
    <property type="protein sequence ID" value="PSV81662.1"/>
    <property type="molecule type" value="Genomic_DNA"/>
</dbReference>
<reference evidence="1 2" key="1">
    <citation type="submission" date="2018-01" db="EMBL/GenBank/DDBJ databases">
        <title>Whole genome sequencing of Histamine producing bacteria.</title>
        <authorList>
            <person name="Butler K."/>
        </authorList>
    </citation>
    <scope>NUCLEOTIDE SEQUENCE [LARGE SCALE GENOMIC DNA]</scope>
    <source>
        <strain evidence="1 2">ATCC 25521</strain>
    </source>
</reference>
<dbReference type="Proteomes" id="UP000241566">
    <property type="component" value="Unassembled WGS sequence"/>
</dbReference>
<name>A0ABX5GF59_PHOLE</name>
<gene>
    <name evidence="1" type="ORF">CTM94_11290</name>
</gene>
<evidence type="ECO:0000313" key="1">
    <source>
        <dbReference type="EMBL" id="PSV81662.1"/>
    </source>
</evidence>
<proteinExistence type="predicted"/>
<protein>
    <submittedName>
        <fullName evidence="1">Uncharacterized protein</fullName>
    </submittedName>
</protein>
<dbReference type="RefSeq" id="WP_045063594.1">
    <property type="nucleotide sequence ID" value="NZ_CP131601.1"/>
</dbReference>
<keyword evidence="2" id="KW-1185">Reference proteome</keyword>
<sequence length="218" mass="24873">MLNLSSYSRFNSLDSISKQQAVLRKPYRLPFTVTDVELTVQAIKKDDNLYIQDGSYSLLSKDIAETNYYLQTFSIYLAKTVSGSVSVLLVKRESNNSWHQSLVKAVNTAIDKPIVLSSNHDKECYEYDIIDDITIPDITQIEADTALNDLFSDYAIENKQDLIKFGFIEEPEEEFSLPEVTEYDLSMDGILDDLTDSIQRKSSFDGEEIDPEFAKLFE</sequence>
<comment type="caution">
    <text evidence="1">The sequence shown here is derived from an EMBL/GenBank/DDBJ whole genome shotgun (WGS) entry which is preliminary data.</text>
</comment>
<accession>A0ABX5GF59</accession>
<evidence type="ECO:0000313" key="2">
    <source>
        <dbReference type="Proteomes" id="UP000241566"/>
    </source>
</evidence>
<organism evidence="1 2">
    <name type="scientific">Photobacterium leiognathi</name>
    <dbReference type="NCBI Taxonomy" id="553611"/>
    <lineage>
        <taxon>Bacteria</taxon>
        <taxon>Pseudomonadati</taxon>
        <taxon>Pseudomonadota</taxon>
        <taxon>Gammaproteobacteria</taxon>
        <taxon>Vibrionales</taxon>
        <taxon>Vibrionaceae</taxon>
        <taxon>Photobacterium</taxon>
    </lineage>
</organism>